<dbReference type="InterPro" id="IPR007267">
    <property type="entry name" value="GtrA_DPMS_TM"/>
</dbReference>
<dbReference type="EMBL" id="JACHIT010000001">
    <property type="protein sequence ID" value="MBB5911650.1"/>
    <property type="molecule type" value="Genomic_DNA"/>
</dbReference>
<evidence type="ECO:0000256" key="4">
    <source>
        <dbReference type="ARBA" id="ARBA00023136"/>
    </source>
</evidence>
<comment type="caution">
    <text evidence="8">The sequence shown here is derived from an EMBL/GenBank/DDBJ whole genome shotgun (WGS) entry which is preliminary data.</text>
</comment>
<evidence type="ECO:0000259" key="7">
    <source>
        <dbReference type="Pfam" id="PF04138"/>
    </source>
</evidence>
<gene>
    <name evidence="8" type="ORF">BJY24_000517</name>
</gene>
<dbReference type="GO" id="GO:0000271">
    <property type="term" value="P:polysaccharide biosynthetic process"/>
    <property type="evidence" value="ECO:0007669"/>
    <property type="project" value="InterPro"/>
</dbReference>
<dbReference type="AlphaFoldDB" id="A0A7W9P963"/>
<sequence>MTMAVLYPVHRGLGTNPQPGSPVPAQPDEKAAEHRARSRRSPIPWTIWLGAGFVVPPPEIFRLPPHPAETGPSLLSRLTTGGQSRAAAQHRSPTSETDVAVLDDDGSDLSSTGGLLVQAGAYLRGDKWLPQLIRFALVGGLSNIGYFLLFMACYGGGPQLANLTGSVVSTALANEMHRRLTFHAADRVGWLTAQLEGGGLALAGLAITSASLAVLDFLAPGMDDVVEALAVIGITAAVGALRFITLRLWVF</sequence>
<protein>
    <submittedName>
        <fullName evidence="8">Putative flippase GtrA</fullName>
    </submittedName>
</protein>
<evidence type="ECO:0000313" key="8">
    <source>
        <dbReference type="EMBL" id="MBB5911650.1"/>
    </source>
</evidence>
<dbReference type="RefSeq" id="WP_306307788.1">
    <property type="nucleotide sequence ID" value="NZ_JACHIT010000001.1"/>
</dbReference>
<reference evidence="8 9" key="1">
    <citation type="submission" date="2020-08" db="EMBL/GenBank/DDBJ databases">
        <title>Sequencing the genomes of 1000 actinobacteria strains.</title>
        <authorList>
            <person name="Klenk H.-P."/>
        </authorList>
    </citation>
    <scope>NUCLEOTIDE SEQUENCE [LARGE SCALE GENOMIC DNA]</scope>
    <source>
        <strain evidence="8 9">DSM 43582</strain>
    </source>
</reference>
<keyword evidence="2 6" id="KW-0812">Transmembrane</keyword>
<name>A0A7W9P963_9NOCA</name>
<evidence type="ECO:0000256" key="2">
    <source>
        <dbReference type="ARBA" id="ARBA00022692"/>
    </source>
</evidence>
<comment type="subcellular location">
    <subcellularLocation>
        <location evidence="1">Membrane</location>
        <topology evidence="1">Multi-pass membrane protein</topology>
    </subcellularLocation>
</comment>
<keyword evidence="9" id="KW-1185">Reference proteome</keyword>
<dbReference type="GO" id="GO:0016020">
    <property type="term" value="C:membrane"/>
    <property type="evidence" value="ECO:0007669"/>
    <property type="project" value="UniProtKB-SubCell"/>
</dbReference>
<feature type="region of interest" description="Disordered" evidence="5">
    <location>
        <begin position="1"/>
        <end position="38"/>
    </location>
</feature>
<dbReference type="Proteomes" id="UP000540412">
    <property type="component" value="Unassembled WGS sequence"/>
</dbReference>
<evidence type="ECO:0000256" key="1">
    <source>
        <dbReference type="ARBA" id="ARBA00004141"/>
    </source>
</evidence>
<keyword evidence="3 6" id="KW-1133">Transmembrane helix</keyword>
<evidence type="ECO:0000256" key="6">
    <source>
        <dbReference type="SAM" id="Phobius"/>
    </source>
</evidence>
<organism evidence="8 9">
    <name type="scientific">Nocardia transvalensis</name>
    <dbReference type="NCBI Taxonomy" id="37333"/>
    <lineage>
        <taxon>Bacteria</taxon>
        <taxon>Bacillati</taxon>
        <taxon>Actinomycetota</taxon>
        <taxon>Actinomycetes</taxon>
        <taxon>Mycobacteriales</taxon>
        <taxon>Nocardiaceae</taxon>
        <taxon>Nocardia</taxon>
    </lineage>
</organism>
<feature type="transmembrane region" description="Helical" evidence="6">
    <location>
        <begin position="226"/>
        <end position="250"/>
    </location>
</feature>
<evidence type="ECO:0000313" key="9">
    <source>
        <dbReference type="Proteomes" id="UP000540412"/>
    </source>
</evidence>
<feature type="transmembrane region" description="Helical" evidence="6">
    <location>
        <begin position="132"/>
        <end position="157"/>
    </location>
</feature>
<proteinExistence type="predicted"/>
<dbReference type="Pfam" id="PF04138">
    <property type="entry name" value="GtrA_DPMS_TM"/>
    <property type="match status" value="1"/>
</dbReference>
<evidence type="ECO:0000256" key="3">
    <source>
        <dbReference type="ARBA" id="ARBA00022989"/>
    </source>
</evidence>
<accession>A0A7W9P963</accession>
<feature type="domain" description="GtrA/DPMS transmembrane" evidence="7">
    <location>
        <begin position="134"/>
        <end position="251"/>
    </location>
</feature>
<evidence type="ECO:0000256" key="5">
    <source>
        <dbReference type="SAM" id="MobiDB-lite"/>
    </source>
</evidence>
<feature type="transmembrane region" description="Helical" evidence="6">
    <location>
        <begin position="200"/>
        <end position="219"/>
    </location>
</feature>
<feature type="region of interest" description="Disordered" evidence="5">
    <location>
        <begin position="64"/>
        <end position="109"/>
    </location>
</feature>
<keyword evidence="4 6" id="KW-0472">Membrane</keyword>